<feature type="compositionally biased region" description="Low complexity" evidence="1">
    <location>
        <begin position="461"/>
        <end position="479"/>
    </location>
</feature>
<feature type="compositionally biased region" description="Pro residues" evidence="1">
    <location>
        <begin position="487"/>
        <end position="501"/>
    </location>
</feature>
<accession>A0ABW2FTR1</accession>
<feature type="compositionally biased region" description="Low complexity" evidence="1">
    <location>
        <begin position="637"/>
        <end position="661"/>
    </location>
</feature>
<reference evidence="3" key="1">
    <citation type="journal article" date="2019" name="Int. J. Syst. Evol. Microbiol.">
        <title>The Global Catalogue of Microorganisms (GCM) 10K type strain sequencing project: providing services to taxonomists for standard genome sequencing and annotation.</title>
        <authorList>
            <consortium name="The Broad Institute Genomics Platform"/>
            <consortium name="The Broad Institute Genome Sequencing Center for Infectious Disease"/>
            <person name="Wu L."/>
            <person name="Ma J."/>
        </authorList>
    </citation>
    <scope>NUCLEOTIDE SEQUENCE [LARGE SCALE GENOMIC DNA]</scope>
    <source>
        <strain evidence="3">CGMCC 1.12859</strain>
    </source>
</reference>
<proteinExistence type="predicted"/>
<feature type="compositionally biased region" description="Pro residues" evidence="1">
    <location>
        <begin position="416"/>
        <end position="427"/>
    </location>
</feature>
<keyword evidence="3" id="KW-1185">Reference proteome</keyword>
<dbReference type="Proteomes" id="UP001596435">
    <property type="component" value="Unassembled WGS sequence"/>
</dbReference>
<organism evidence="2 3">
    <name type="scientific">Kitasatospora paranensis</name>
    <dbReference type="NCBI Taxonomy" id="258053"/>
    <lineage>
        <taxon>Bacteria</taxon>
        <taxon>Bacillati</taxon>
        <taxon>Actinomycetota</taxon>
        <taxon>Actinomycetes</taxon>
        <taxon>Kitasatosporales</taxon>
        <taxon>Streptomycetaceae</taxon>
        <taxon>Kitasatospora</taxon>
    </lineage>
</organism>
<feature type="region of interest" description="Disordered" evidence="1">
    <location>
        <begin position="416"/>
        <end position="509"/>
    </location>
</feature>
<name>A0ABW2FTR1_9ACTN</name>
<feature type="compositionally biased region" description="Low complexity" evidence="1">
    <location>
        <begin position="601"/>
        <end position="613"/>
    </location>
</feature>
<evidence type="ECO:0000256" key="1">
    <source>
        <dbReference type="SAM" id="MobiDB-lite"/>
    </source>
</evidence>
<sequence>MTLDGFAGAERIAATLDVLAEALLDEHATHYPLDALTAFRRDAHPSAEALFGLRLGAGGGPGVLTVRGLGTVVEGGTTRRTESAAGAEQALTARYGAGAVRGVPVGPEAPSGGGSAAGRFRLPVVPEPGDSGLRPPFTAALAALASARPTLEPEELSTGSGVEARLVVPSVFHPLTARGGGAAVAEHLAEVAEEMFAGGGSAVRRDWSVLAAALADEATAAGVVFAGLSALRAGDRTSHASLVVSLAPAQGPADELAHRLADARPHAEVWTVLLPAGPAALLVEPRALAVPGHLAADGQDRRAVSSVVQAVLPLPDGSTALTLQLGTVQADDWELYAGVFAEVLQSVQLGWDGVTAAPAPVPAQAPVAAPAPAPAAAPLQAPAPVQPAVAEPAPAAPAADLWAPAPAAPAPVAPPVAPAPPAAPAPVPAAAATAAPEGPKGTPVRIPPPDFNPFAPPAPTAPVATVPAPAAPADGQAPGAGKGTPVRVPPPDFDPFAPPAPTAGAPAAPAVPAPVAAVPAPAAPAVADPFGTVVSNEPQDPFGTVTGAPPARPAAPVSAPPPPAAAPATPAAEAPPGPGKGTPVRIPPPDFNPFAPPAPTAPAAAAPAEEAPAGSGKGTPVRIPPPDFNPFAPPAPTTGAPAAPAAPAPAAEEPPAYNPFG</sequence>
<evidence type="ECO:0000313" key="3">
    <source>
        <dbReference type="Proteomes" id="UP001596435"/>
    </source>
</evidence>
<feature type="compositionally biased region" description="Pro residues" evidence="1">
    <location>
        <begin position="622"/>
        <end position="636"/>
    </location>
</feature>
<feature type="compositionally biased region" description="Pro residues" evidence="1">
    <location>
        <begin position="445"/>
        <end position="460"/>
    </location>
</feature>
<feature type="compositionally biased region" description="Pro residues" evidence="1">
    <location>
        <begin position="585"/>
        <end position="600"/>
    </location>
</feature>
<feature type="compositionally biased region" description="Pro residues" evidence="1">
    <location>
        <begin position="550"/>
        <end position="565"/>
    </location>
</feature>
<comment type="caution">
    <text evidence="2">The sequence shown here is derived from an EMBL/GenBank/DDBJ whole genome shotgun (WGS) entry which is preliminary data.</text>
</comment>
<dbReference type="RefSeq" id="WP_345705248.1">
    <property type="nucleotide sequence ID" value="NZ_BAABKV010000001.1"/>
</dbReference>
<evidence type="ECO:0000313" key="2">
    <source>
        <dbReference type="EMBL" id="MFC7180650.1"/>
    </source>
</evidence>
<gene>
    <name evidence="2" type="ORF">ACFQMG_13910</name>
</gene>
<feature type="region of interest" description="Disordered" evidence="1">
    <location>
        <begin position="531"/>
        <end position="661"/>
    </location>
</feature>
<protein>
    <submittedName>
        <fullName evidence="2">Uncharacterized protein</fullName>
    </submittedName>
</protein>
<dbReference type="EMBL" id="JBHTAJ010000022">
    <property type="protein sequence ID" value="MFC7180650.1"/>
    <property type="molecule type" value="Genomic_DNA"/>
</dbReference>